<dbReference type="InterPro" id="IPR013216">
    <property type="entry name" value="Methyltransf_11"/>
</dbReference>
<dbReference type="GO" id="GO:0032259">
    <property type="term" value="P:methylation"/>
    <property type="evidence" value="ECO:0007669"/>
    <property type="project" value="UniProtKB-KW"/>
</dbReference>
<keyword evidence="3" id="KW-0808">Transferase</keyword>
<dbReference type="AlphaFoldDB" id="A0A839T2N5"/>
<organism evidence="5 6">
    <name type="scientific">Azomonas macrocytogenes</name>
    <name type="common">Azotobacter macrocytogenes</name>
    <dbReference type="NCBI Taxonomy" id="69962"/>
    <lineage>
        <taxon>Bacteria</taxon>
        <taxon>Pseudomonadati</taxon>
        <taxon>Pseudomonadota</taxon>
        <taxon>Gammaproteobacteria</taxon>
        <taxon>Pseudomonadales</taxon>
        <taxon>Pseudomonadaceae</taxon>
        <taxon>Azomonas</taxon>
    </lineage>
</organism>
<evidence type="ECO:0000313" key="6">
    <source>
        <dbReference type="Proteomes" id="UP000549250"/>
    </source>
</evidence>
<dbReference type="GO" id="GO:0008757">
    <property type="term" value="F:S-adenosylmethionine-dependent methyltransferase activity"/>
    <property type="evidence" value="ECO:0007669"/>
    <property type="project" value="InterPro"/>
</dbReference>
<keyword evidence="2 5" id="KW-0489">Methyltransferase</keyword>
<dbReference type="SUPFAM" id="SSF53335">
    <property type="entry name" value="S-adenosyl-L-methionine-dependent methyltransferases"/>
    <property type="match status" value="1"/>
</dbReference>
<evidence type="ECO:0000256" key="1">
    <source>
        <dbReference type="ARBA" id="ARBA00008361"/>
    </source>
</evidence>
<dbReference type="CDD" id="cd02440">
    <property type="entry name" value="AdoMet_MTases"/>
    <property type="match status" value="1"/>
</dbReference>
<dbReference type="InterPro" id="IPR051052">
    <property type="entry name" value="Diverse_substrate_MTase"/>
</dbReference>
<dbReference type="EMBL" id="JACHXI010000004">
    <property type="protein sequence ID" value="MBB3102746.1"/>
    <property type="molecule type" value="Genomic_DNA"/>
</dbReference>
<evidence type="ECO:0000313" key="5">
    <source>
        <dbReference type="EMBL" id="MBB3102746.1"/>
    </source>
</evidence>
<feature type="domain" description="Methyltransferase type 11" evidence="4">
    <location>
        <begin position="43"/>
        <end position="129"/>
    </location>
</feature>
<comment type="similarity">
    <text evidence="1">Belongs to the methyltransferase superfamily.</text>
</comment>
<dbReference type="Gene3D" id="3.40.50.150">
    <property type="entry name" value="Vaccinia Virus protein VP39"/>
    <property type="match status" value="1"/>
</dbReference>
<dbReference type="RefSeq" id="WP_183165729.1">
    <property type="nucleotide sequence ID" value="NZ_JACHXI010000004.1"/>
</dbReference>
<comment type="caution">
    <text evidence="5">The sequence shown here is derived from an EMBL/GenBank/DDBJ whole genome shotgun (WGS) entry which is preliminary data.</text>
</comment>
<dbReference type="PANTHER" id="PTHR44942">
    <property type="entry name" value="METHYLTRANSF_11 DOMAIN-CONTAINING PROTEIN"/>
    <property type="match status" value="1"/>
</dbReference>
<proteinExistence type="inferred from homology"/>
<name>A0A839T2N5_AZOMA</name>
<accession>A0A839T2N5</accession>
<keyword evidence="6" id="KW-1185">Reference proteome</keyword>
<sequence>MSTSFSDHFKNVSRQYAESRPTYPPELFAWLAAQSPATGHAWDCATGNGQAALDLAQHFQQVTATDASAAQIGQAIRHERIDYRVAPAEASGLAAGSIDLVVVAQALHWFAVERFHAEATRVLKPGGVIAEWSYGVLTVEGAEVDALVQHFYHDVVGPWWPAERRHVENGYRELEFPFQPIAAPTFTMRINWNLERLLGYFRSWSATARYRENCADDPVAALAQRLRPVWGVPELERKVCWPLALRVGRAAASG</sequence>
<evidence type="ECO:0000256" key="2">
    <source>
        <dbReference type="ARBA" id="ARBA00022603"/>
    </source>
</evidence>
<dbReference type="Proteomes" id="UP000549250">
    <property type="component" value="Unassembled WGS sequence"/>
</dbReference>
<dbReference type="PANTHER" id="PTHR44942:SF4">
    <property type="entry name" value="METHYLTRANSFERASE TYPE 11 DOMAIN-CONTAINING PROTEIN"/>
    <property type="match status" value="1"/>
</dbReference>
<evidence type="ECO:0000256" key="3">
    <source>
        <dbReference type="ARBA" id="ARBA00022679"/>
    </source>
</evidence>
<protein>
    <submittedName>
        <fullName evidence="5">Ubiquinone/menaquinone biosynthesis C-methylase UbiE</fullName>
    </submittedName>
</protein>
<gene>
    <name evidence="5" type="ORF">FHR87_001134</name>
</gene>
<dbReference type="InterPro" id="IPR029063">
    <property type="entry name" value="SAM-dependent_MTases_sf"/>
</dbReference>
<keyword evidence="5" id="KW-0830">Ubiquinone</keyword>
<dbReference type="Pfam" id="PF08241">
    <property type="entry name" value="Methyltransf_11"/>
    <property type="match status" value="1"/>
</dbReference>
<evidence type="ECO:0000259" key="4">
    <source>
        <dbReference type="Pfam" id="PF08241"/>
    </source>
</evidence>
<reference evidence="5 6" key="1">
    <citation type="submission" date="2020-08" db="EMBL/GenBank/DDBJ databases">
        <title>Genomic Encyclopedia of Type Strains, Phase III (KMG-III): the genomes of soil and plant-associated and newly described type strains.</title>
        <authorList>
            <person name="Whitman W."/>
        </authorList>
    </citation>
    <scope>NUCLEOTIDE SEQUENCE [LARGE SCALE GENOMIC DNA]</scope>
    <source>
        <strain evidence="5 6">CECT 4462</strain>
    </source>
</reference>